<organism evidence="1 2">
    <name type="scientific">Rhizoctonia solani</name>
    <dbReference type="NCBI Taxonomy" id="456999"/>
    <lineage>
        <taxon>Eukaryota</taxon>
        <taxon>Fungi</taxon>
        <taxon>Dikarya</taxon>
        <taxon>Basidiomycota</taxon>
        <taxon>Agaricomycotina</taxon>
        <taxon>Agaricomycetes</taxon>
        <taxon>Cantharellales</taxon>
        <taxon>Ceratobasidiaceae</taxon>
        <taxon>Rhizoctonia</taxon>
    </lineage>
</organism>
<sequence>MTRLRPGRYNLLILNSNEVDLLPSPQFATAVFPEKPVLLRERQLQGQVWIVTIVEDGEKQIIELESDGMNKDDITFLHEKAIEPGVPLVLSSPRPFEAKHEKDIGSMGVYSLIIPDGNPLFTWYVGRNQDQEVAVERVPIMPIHPPHSVWGFDPIRPE</sequence>
<dbReference type="Proteomes" id="UP000044841">
    <property type="component" value="Unassembled WGS sequence"/>
</dbReference>
<protein>
    <submittedName>
        <fullName evidence="1">Uncharacterized protein</fullName>
    </submittedName>
</protein>
<gene>
    <name evidence="1" type="ORF">RSOLAG22IIIB_02656</name>
</gene>
<dbReference type="EMBL" id="CYGV01001844">
    <property type="protein sequence ID" value="CUA77638.1"/>
    <property type="molecule type" value="Genomic_DNA"/>
</dbReference>
<dbReference type="Gene3D" id="2.80.10.50">
    <property type="match status" value="1"/>
</dbReference>
<evidence type="ECO:0000313" key="2">
    <source>
        <dbReference type="Proteomes" id="UP000044841"/>
    </source>
</evidence>
<dbReference type="AlphaFoldDB" id="A0A0K6GG91"/>
<name>A0A0K6GG91_9AGAM</name>
<proteinExistence type="predicted"/>
<evidence type="ECO:0000313" key="1">
    <source>
        <dbReference type="EMBL" id="CUA77638.1"/>
    </source>
</evidence>
<reference evidence="1 2" key="1">
    <citation type="submission" date="2015-07" db="EMBL/GenBank/DDBJ databases">
        <authorList>
            <person name="Noorani M."/>
        </authorList>
    </citation>
    <scope>NUCLEOTIDE SEQUENCE [LARGE SCALE GENOMIC DNA]</scope>
    <source>
        <strain evidence="1">BBA 69670</strain>
    </source>
</reference>
<keyword evidence="2" id="KW-1185">Reference proteome</keyword>
<accession>A0A0K6GG91</accession>